<dbReference type="STRING" id="4572.M7Z8K8"/>
<dbReference type="AlphaFoldDB" id="M7Z8K8"/>
<sequence>MSSGLNMSLDDLIKQSKSRPKANPAFSSGPTRRAAPSARTMPYPPSAPKALETGTKLHISNLDSSVTVEDVQEENSSTVCFREVTREGHFMVMVVLEAVVRAVLAKEECFKATFVLETLSRTVVGGDRAEPEGMIAAEFRPLLRILMLNWSSIMQQQ</sequence>
<name>M7Z8K8_TRIUA</name>
<accession>M7Z8K8</accession>
<dbReference type="EMBL" id="KD119979">
    <property type="protein sequence ID" value="EMS59523.1"/>
    <property type="molecule type" value="Genomic_DNA"/>
</dbReference>
<gene>
    <name evidence="1" type="ORF">TRIUR3_30079</name>
</gene>
<reference evidence="1" key="1">
    <citation type="journal article" date="2013" name="Nature">
        <title>Draft genome of the wheat A-genome progenitor Triticum urartu.</title>
        <authorList>
            <person name="Ling H.Q."/>
            <person name="Zhao S."/>
            <person name="Liu D."/>
            <person name="Wang J."/>
            <person name="Sun H."/>
            <person name="Zhang C."/>
            <person name="Fan H."/>
            <person name="Li D."/>
            <person name="Dong L."/>
            <person name="Tao Y."/>
            <person name="Gao C."/>
            <person name="Wu H."/>
            <person name="Li Y."/>
            <person name="Cui Y."/>
            <person name="Guo X."/>
            <person name="Zheng S."/>
            <person name="Wang B."/>
            <person name="Yu K."/>
            <person name="Liang Q."/>
            <person name="Yang W."/>
            <person name="Lou X."/>
            <person name="Chen J."/>
            <person name="Feng M."/>
            <person name="Jian J."/>
            <person name="Zhang X."/>
            <person name="Luo G."/>
            <person name="Jiang Y."/>
            <person name="Liu J."/>
            <person name="Wang Z."/>
            <person name="Sha Y."/>
            <person name="Zhang B."/>
            <person name="Wu H."/>
            <person name="Tang D."/>
            <person name="Shen Q."/>
            <person name="Xue P."/>
            <person name="Zou S."/>
            <person name="Wang X."/>
            <person name="Liu X."/>
            <person name="Wang F."/>
            <person name="Yang Y."/>
            <person name="An X."/>
            <person name="Dong Z."/>
            <person name="Zhang K."/>
            <person name="Zhang X."/>
            <person name="Luo M.C."/>
            <person name="Dvorak J."/>
            <person name="Tong Y."/>
            <person name="Wang J."/>
            <person name="Yang H."/>
            <person name="Li Z."/>
            <person name="Wang D."/>
            <person name="Zhang A."/>
            <person name="Wang J."/>
        </authorList>
    </citation>
    <scope>NUCLEOTIDE SEQUENCE</scope>
</reference>
<protein>
    <submittedName>
        <fullName evidence="1">Uncharacterized protein</fullName>
    </submittedName>
</protein>
<evidence type="ECO:0000313" key="1">
    <source>
        <dbReference type="EMBL" id="EMS59523.1"/>
    </source>
</evidence>
<proteinExistence type="predicted"/>
<organism evidence="1">
    <name type="scientific">Triticum urartu</name>
    <name type="common">Red wild einkorn</name>
    <name type="synonym">Crithodium urartu</name>
    <dbReference type="NCBI Taxonomy" id="4572"/>
    <lineage>
        <taxon>Eukaryota</taxon>
        <taxon>Viridiplantae</taxon>
        <taxon>Streptophyta</taxon>
        <taxon>Embryophyta</taxon>
        <taxon>Tracheophyta</taxon>
        <taxon>Spermatophyta</taxon>
        <taxon>Magnoliopsida</taxon>
        <taxon>Liliopsida</taxon>
        <taxon>Poales</taxon>
        <taxon>Poaceae</taxon>
        <taxon>BOP clade</taxon>
        <taxon>Pooideae</taxon>
        <taxon>Triticodae</taxon>
        <taxon>Triticeae</taxon>
        <taxon>Triticinae</taxon>
        <taxon>Triticum</taxon>
    </lineage>
</organism>